<reference evidence="1 2" key="1">
    <citation type="submission" date="2007-09" db="EMBL/GenBank/DDBJ databases">
        <title>Draft genome sequence of Eubacterium dolichum (DSM 3991).</title>
        <authorList>
            <person name="Sudarsanam P."/>
            <person name="Ley R."/>
            <person name="Guruge J."/>
            <person name="Turnbaugh P.J."/>
            <person name="Mahowald M."/>
            <person name="Liep D."/>
            <person name="Gordon J."/>
        </authorList>
    </citation>
    <scope>NUCLEOTIDE SEQUENCE [LARGE SCALE GENOMIC DNA]</scope>
    <source>
        <strain evidence="1 2">DSM 3991</strain>
    </source>
</reference>
<accession>A8R8P8</accession>
<dbReference type="AlphaFoldDB" id="A8R8P8"/>
<dbReference type="Proteomes" id="UP000004090">
    <property type="component" value="Unassembled WGS sequence"/>
</dbReference>
<organism evidence="1 2">
    <name type="scientific">Amedibacillus dolichus DSM 3991</name>
    <dbReference type="NCBI Taxonomy" id="428127"/>
    <lineage>
        <taxon>Bacteria</taxon>
        <taxon>Bacillati</taxon>
        <taxon>Bacillota</taxon>
        <taxon>Erysipelotrichia</taxon>
        <taxon>Erysipelotrichales</taxon>
        <taxon>Erysipelotrichaceae</taxon>
        <taxon>Amedibacillus</taxon>
    </lineage>
</organism>
<dbReference type="EMBL" id="ABAW02000016">
    <property type="protein sequence ID" value="EDP12040.1"/>
    <property type="molecule type" value="Genomic_DNA"/>
</dbReference>
<protein>
    <submittedName>
        <fullName evidence="1">Uncharacterized protein</fullName>
    </submittedName>
</protein>
<comment type="caution">
    <text evidence="1">The sequence shown here is derived from an EMBL/GenBank/DDBJ whole genome shotgun (WGS) entry which is preliminary data.</text>
</comment>
<dbReference type="STRING" id="428127.EUBDOL_00371"/>
<proteinExistence type="predicted"/>
<sequence length="98" mass="11501">MFRSKLIFKDTTPDDVLERLKKEVAEGFQTRCGTVIGKENGKYEVVYETDDFSRYSLGITNLTDNKRLVDNLAFWDWNDTEAPDEYTDILEDMKTWTC</sequence>
<evidence type="ECO:0000313" key="2">
    <source>
        <dbReference type="Proteomes" id="UP000004090"/>
    </source>
</evidence>
<reference evidence="1 2" key="2">
    <citation type="submission" date="2007-09" db="EMBL/GenBank/DDBJ databases">
        <authorList>
            <person name="Fulton L."/>
            <person name="Clifton S."/>
            <person name="Fulton B."/>
            <person name="Xu J."/>
            <person name="Minx P."/>
            <person name="Pepin K.H."/>
            <person name="Johnson M."/>
            <person name="Thiruvilangam P."/>
            <person name="Bhonagiri V."/>
            <person name="Nash W.E."/>
            <person name="Mardis E.R."/>
            <person name="Wilson R.K."/>
        </authorList>
    </citation>
    <scope>NUCLEOTIDE SEQUENCE [LARGE SCALE GENOMIC DNA]</scope>
    <source>
        <strain evidence="1 2">DSM 3991</strain>
    </source>
</reference>
<evidence type="ECO:0000313" key="1">
    <source>
        <dbReference type="EMBL" id="EDP12040.1"/>
    </source>
</evidence>
<dbReference type="GeneID" id="92792709"/>
<dbReference type="HOGENOM" id="CLU_2329519_0_0_9"/>
<dbReference type="RefSeq" id="WP_004798019.1">
    <property type="nucleotide sequence ID" value="NZ_DS483472.1"/>
</dbReference>
<name>A8R8P8_9FIRM</name>
<gene>
    <name evidence="1" type="ORF">EUBDOL_00371</name>
</gene>